<dbReference type="PANTHER" id="PTHR34068">
    <property type="entry name" value="UPF0145 PROTEIN YBJQ"/>
    <property type="match status" value="1"/>
</dbReference>
<name>A0A8B4S7D8_COMTE</name>
<feature type="region of interest" description="Disordered" evidence="3">
    <location>
        <begin position="1"/>
        <end position="26"/>
    </location>
</feature>
<dbReference type="NCBIfam" id="NF002776">
    <property type="entry name" value="PRK02877.1"/>
    <property type="match status" value="1"/>
</dbReference>
<evidence type="ECO:0000256" key="1">
    <source>
        <dbReference type="ARBA" id="ARBA00010751"/>
    </source>
</evidence>
<dbReference type="SUPFAM" id="SSF117782">
    <property type="entry name" value="YbjQ-like"/>
    <property type="match status" value="1"/>
</dbReference>
<organism evidence="4 5">
    <name type="scientific">Comamonas testosteroni</name>
    <name type="common">Pseudomonas testosteroni</name>
    <dbReference type="NCBI Taxonomy" id="285"/>
    <lineage>
        <taxon>Bacteria</taxon>
        <taxon>Pseudomonadati</taxon>
        <taxon>Pseudomonadota</taxon>
        <taxon>Betaproteobacteria</taxon>
        <taxon>Burkholderiales</taxon>
        <taxon>Comamonadaceae</taxon>
        <taxon>Comamonas</taxon>
    </lineage>
</organism>
<evidence type="ECO:0000313" key="4">
    <source>
        <dbReference type="EMBL" id="SUY78210.1"/>
    </source>
</evidence>
<evidence type="ECO:0000313" key="5">
    <source>
        <dbReference type="Proteomes" id="UP000255070"/>
    </source>
</evidence>
<dbReference type="PANTHER" id="PTHR34068:SF1">
    <property type="entry name" value="UPF0145 PROTEIN YBJQ"/>
    <property type="match status" value="1"/>
</dbReference>
<dbReference type="InterPro" id="IPR035439">
    <property type="entry name" value="UPF0145_dom_sf"/>
</dbReference>
<evidence type="ECO:0000256" key="2">
    <source>
        <dbReference type="HAMAP-Rule" id="MF_00338"/>
    </source>
</evidence>
<comment type="similarity">
    <text evidence="1 2">Belongs to the UPF0145 family.</text>
</comment>
<dbReference type="AlphaFoldDB" id="A0A8B4S7D8"/>
<reference evidence="4 5" key="1">
    <citation type="submission" date="2018-06" db="EMBL/GenBank/DDBJ databases">
        <authorList>
            <consortium name="Pathogen Informatics"/>
            <person name="Doyle S."/>
        </authorList>
    </citation>
    <scope>NUCLEOTIDE SEQUENCE [LARGE SCALE GENOMIC DNA]</scope>
    <source>
        <strain evidence="4 5">NCTC10698</strain>
    </source>
</reference>
<dbReference type="HAMAP" id="MF_00338">
    <property type="entry name" value="UPF0145"/>
    <property type="match status" value="1"/>
</dbReference>
<dbReference type="Pfam" id="PF01906">
    <property type="entry name" value="YbjQ_1"/>
    <property type="match status" value="1"/>
</dbReference>
<comment type="caution">
    <text evidence="4">The sequence shown here is derived from an EMBL/GenBank/DDBJ whole genome shotgun (WGS) entry which is preliminary data.</text>
</comment>
<dbReference type="Proteomes" id="UP000255070">
    <property type="component" value="Unassembled WGS sequence"/>
</dbReference>
<evidence type="ECO:0000256" key="3">
    <source>
        <dbReference type="SAM" id="MobiDB-lite"/>
    </source>
</evidence>
<sequence length="151" mass="16228">MHILLRPEDSEPAASPGPTGIGRAQRDDQSVWLPVSLRRFLRKQSMIVTTTPSVEGKRITRYCGVVAGEAILGANVFKDFFAGIRDIVGGRSGTYERELQRAREIALKELEQRAAEAGANAVVGVDLDFEVLGQGNGMLMVSASGTAVVVE</sequence>
<accession>A0A8B4S7D8</accession>
<proteinExistence type="inferred from homology"/>
<dbReference type="InterPro" id="IPR002765">
    <property type="entry name" value="UPF0145_YbjQ-like"/>
</dbReference>
<keyword evidence="5" id="KW-1185">Reference proteome</keyword>
<gene>
    <name evidence="4" type="primary">ybjQ</name>
    <name evidence="4" type="ORF">NCTC10698_03123</name>
</gene>
<protein>
    <recommendedName>
        <fullName evidence="2">UPF0145 protein NCTC10698_03123</fullName>
    </recommendedName>
</protein>
<dbReference type="Gene3D" id="3.30.110.70">
    <property type="entry name" value="Hypothetical protein apc22750. Chain B"/>
    <property type="match status" value="1"/>
</dbReference>
<dbReference type="EMBL" id="UFXL01000001">
    <property type="protein sequence ID" value="SUY78210.1"/>
    <property type="molecule type" value="Genomic_DNA"/>
</dbReference>